<feature type="non-terminal residue" evidence="3">
    <location>
        <position position="178"/>
    </location>
</feature>
<evidence type="ECO:0000259" key="1">
    <source>
        <dbReference type="Pfam" id="PF08336"/>
    </source>
</evidence>
<proteinExistence type="predicted"/>
<feature type="domain" description="Prolyl 4-hydroxylase N-terminal" evidence="1">
    <location>
        <begin position="1"/>
        <end position="95"/>
    </location>
</feature>
<dbReference type="GO" id="GO:0004656">
    <property type="term" value="F:procollagen-proline 4-dioxygenase activity"/>
    <property type="evidence" value="ECO:0007669"/>
    <property type="project" value="InterPro"/>
</dbReference>
<organism evidence="3">
    <name type="scientific">Cuerna arida</name>
    <dbReference type="NCBI Taxonomy" id="1464854"/>
    <lineage>
        <taxon>Eukaryota</taxon>
        <taxon>Metazoa</taxon>
        <taxon>Ecdysozoa</taxon>
        <taxon>Arthropoda</taxon>
        <taxon>Hexapoda</taxon>
        <taxon>Insecta</taxon>
        <taxon>Pterygota</taxon>
        <taxon>Neoptera</taxon>
        <taxon>Paraneoptera</taxon>
        <taxon>Hemiptera</taxon>
        <taxon>Auchenorrhyncha</taxon>
        <taxon>Membracoidea</taxon>
        <taxon>Cicadellidae</taxon>
        <taxon>Cicadellinae</taxon>
        <taxon>Proconiini</taxon>
        <taxon>Cuerna</taxon>
    </lineage>
</organism>
<feature type="non-terminal residue" evidence="3">
    <location>
        <position position="1"/>
    </location>
</feature>
<accession>A0A1B6FT23</accession>
<sequence length="178" mass="20838">KQHHSKKYINSEEFLSNPLSALLLLKRFRTDWPAIHAIIKEPTDIQTDFLERYKSFSHYSYFPTDEDFVGAVEALMRLKDTYALSFSSIANGYFNDIFYGTKLSADDCLEIGKVFYFQEDFHNALKWFQQASVKLDSATLRIQVDVLDYLSYCLYRTDDLGGAIKYTRQLLNLDRNHE</sequence>
<dbReference type="AlphaFoldDB" id="A0A1B6FT23"/>
<dbReference type="Pfam" id="PF08336">
    <property type="entry name" value="P4Ha_N"/>
    <property type="match status" value="1"/>
</dbReference>
<dbReference type="InterPro" id="IPR059068">
    <property type="entry name" value="TPR_P4H"/>
</dbReference>
<dbReference type="Gene3D" id="6.10.140.1460">
    <property type="match status" value="1"/>
</dbReference>
<feature type="domain" description="Prolyl 4-hydroxylase peptide-substrate-binding" evidence="2">
    <location>
        <begin position="105"/>
        <end position="178"/>
    </location>
</feature>
<reference evidence="3" key="1">
    <citation type="submission" date="2015-11" db="EMBL/GenBank/DDBJ databases">
        <title>De novo transcriptome assembly of four potential Pierce s Disease insect vectors from Arizona vineyards.</title>
        <authorList>
            <person name="Tassone E.E."/>
        </authorList>
    </citation>
    <scope>NUCLEOTIDE SEQUENCE</scope>
</reference>
<dbReference type="Gene3D" id="1.25.40.10">
    <property type="entry name" value="Tetratricopeptide repeat domain"/>
    <property type="match status" value="1"/>
</dbReference>
<dbReference type="GO" id="GO:0005783">
    <property type="term" value="C:endoplasmic reticulum"/>
    <property type="evidence" value="ECO:0007669"/>
    <property type="project" value="InterPro"/>
</dbReference>
<dbReference type="InterPro" id="IPR011990">
    <property type="entry name" value="TPR-like_helical_dom_sf"/>
</dbReference>
<name>A0A1B6FT23_9HEMI</name>
<protein>
    <submittedName>
        <fullName evidence="3">Uncharacterized protein</fullName>
    </submittedName>
</protein>
<evidence type="ECO:0000313" key="3">
    <source>
        <dbReference type="EMBL" id="JAS53357.1"/>
    </source>
</evidence>
<dbReference type="EMBL" id="GECZ01016412">
    <property type="protein sequence ID" value="JAS53357.1"/>
    <property type="molecule type" value="Transcribed_RNA"/>
</dbReference>
<dbReference type="SUPFAM" id="SSF48452">
    <property type="entry name" value="TPR-like"/>
    <property type="match status" value="1"/>
</dbReference>
<gene>
    <name evidence="3" type="ORF">g.48729</name>
</gene>
<dbReference type="FunFam" id="1.25.40.10:FF:000006">
    <property type="entry name" value="Prolyl 4-hydroxylase subunit alpha 2"/>
    <property type="match status" value="1"/>
</dbReference>
<dbReference type="InterPro" id="IPR013547">
    <property type="entry name" value="P4H_N"/>
</dbReference>
<dbReference type="Pfam" id="PF23558">
    <property type="entry name" value="TPR_P4H"/>
    <property type="match status" value="1"/>
</dbReference>
<evidence type="ECO:0000259" key="2">
    <source>
        <dbReference type="Pfam" id="PF23558"/>
    </source>
</evidence>